<dbReference type="PANTHER" id="PTHR34512">
    <property type="entry name" value="CELL SURFACE PROTEIN"/>
    <property type="match status" value="1"/>
</dbReference>
<dbReference type="PANTHER" id="PTHR34512:SF30">
    <property type="entry name" value="OUTER MEMBRANE PROTEIN ASSEMBLY FACTOR BAMB"/>
    <property type="match status" value="1"/>
</dbReference>
<accession>A0A178M408</accession>
<proteinExistence type="predicted"/>
<dbReference type="InterPro" id="IPR015943">
    <property type="entry name" value="WD40/YVTN_repeat-like_dom_sf"/>
</dbReference>
<dbReference type="OrthoDB" id="5290752at2"/>
<sequence>MGMCVMPRRLAGVLIVVMSLAGCGDAWLGENKAPPLPGKRISILAQDHVVEPDIAGPAPEIVLPPPEDNEDWPQAGGYSNHAMHHMLVNDNLKRVWTGNAGIGSDSRRKLLAQPIVAEGMVFTVDAGSEVTAFDAKTGKRIWIRDVTPNRDPNVYTSGGLAYDEGMVYVATGFAQVVAVDVKTSEVVWRQNVSGPVRGAPTVRGGRIFVVTVDNQTHALAAEDGSPLWTHSGISEATGLLAGNSPAVDGNTVVVAYTSGELFALKIETGGVIWQDSLITVRRTENVGALMDIRGRPAIDRGRVYAIGNGDLMVCVDLRTGRRLWEKEIGGVQSPWIAGDYIFVVTNGNEVVALEAKTGRILWVTQMQSWEKPTEKEGRIMWSGPILASDRLILGSSTGKLVALSPYTGEMLGWDKSPDGVSIAPVVAGGSLYFLTDDADLVAFR</sequence>
<feature type="domain" description="Pyrrolo-quinoline quinone repeat" evidence="1">
    <location>
        <begin position="380"/>
        <end position="443"/>
    </location>
</feature>
<dbReference type="STRING" id="1285242.A6A04_09715"/>
<organism evidence="2 3">
    <name type="scientific">Paramagnetospirillum marisnigri</name>
    <dbReference type="NCBI Taxonomy" id="1285242"/>
    <lineage>
        <taxon>Bacteria</taxon>
        <taxon>Pseudomonadati</taxon>
        <taxon>Pseudomonadota</taxon>
        <taxon>Alphaproteobacteria</taxon>
        <taxon>Rhodospirillales</taxon>
        <taxon>Magnetospirillaceae</taxon>
        <taxon>Paramagnetospirillum</taxon>
    </lineage>
</organism>
<feature type="domain" description="Pyrrolo-quinoline quinone repeat" evidence="1">
    <location>
        <begin position="128"/>
        <end position="363"/>
    </location>
</feature>
<evidence type="ECO:0000313" key="2">
    <source>
        <dbReference type="EMBL" id="OAN42972.1"/>
    </source>
</evidence>
<dbReference type="InterPro" id="IPR018391">
    <property type="entry name" value="PQQ_b-propeller_rpt"/>
</dbReference>
<evidence type="ECO:0000313" key="3">
    <source>
        <dbReference type="Proteomes" id="UP000078428"/>
    </source>
</evidence>
<name>A0A178M408_9PROT</name>
<reference evidence="2 3" key="1">
    <citation type="submission" date="2016-04" db="EMBL/GenBank/DDBJ databases">
        <title>Draft genome sequence of freshwater magnetotactic bacteria Magnetospirillum marisnigri SP-1 and Magnetospirillum moscoviense BB-1.</title>
        <authorList>
            <person name="Koziaeva V."/>
            <person name="Dziuba M.V."/>
            <person name="Ivanov T.M."/>
            <person name="Kuznetsov B."/>
            <person name="Grouzdev D.S."/>
        </authorList>
    </citation>
    <scope>NUCLEOTIDE SEQUENCE [LARGE SCALE GENOMIC DNA]</scope>
    <source>
        <strain evidence="2 3">SP-1</strain>
    </source>
</reference>
<evidence type="ECO:0000259" key="1">
    <source>
        <dbReference type="Pfam" id="PF13360"/>
    </source>
</evidence>
<dbReference type="SUPFAM" id="SSF50998">
    <property type="entry name" value="Quinoprotein alcohol dehydrogenase-like"/>
    <property type="match status" value="1"/>
</dbReference>
<keyword evidence="3" id="KW-1185">Reference proteome</keyword>
<dbReference type="Gene3D" id="2.130.10.10">
    <property type="entry name" value="YVTN repeat-like/Quinoprotein amine dehydrogenase"/>
    <property type="match status" value="1"/>
</dbReference>
<gene>
    <name evidence="2" type="ORF">A6A04_09715</name>
</gene>
<dbReference type="InterPro" id="IPR011047">
    <property type="entry name" value="Quinoprotein_ADH-like_sf"/>
</dbReference>
<dbReference type="SMART" id="SM00564">
    <property type="entry name" value="PQQ"/>
    <property type="match status" value="7"/>
</dbReference>
<dbReference type="Pfam" id="PF13360">
    <property type="entry name" value="PQQ_2"/>
    <property type="match status" value="2"/>
</dbReference>
<comment type="caution">
    <text evidence="2">The sequence shown here is derived from an EMBL/GenBank/DDBJ whole genome shotgun (WGS) entry which is preliminary data.</text>
</comment>
<dbReference type="InterPro" id="IPR002372">
    <property type="entry name" value="PQQ_rpt_dom"/>
</dbReference>
<protein>
    <submittedName>
        <fullName evidence="2">Pyrrolo-quinoline quinone</fullName>
    </submittedName>
</protein>
<dbReference type="AlphaFoldDB" id="A0A178M408"/>
<dbReference type="Proteomes" id="UP000078428">
    <property type="component" value="Unassembled WGS sequence"/>
</dbReference>
<dbReference type="EMBL" id="LWQT01000131">
    <property type="protein sequence ID" value="OAN42972.1"/>
    <property type="molecule type" value="Genomic_DNA"/>
</dbReference>